<dbReference type="Pfam" id="PF00403">
    <property type="entry name" value="HMA"/>
    <property type="match status" value="1"/>
</dbReference>
<dbReference type="PANTHER" id="PTHR22814:SF336">
    <property type="entry name" value="HEAVY METAL-ASSOCIATED ISOPRENYLATED PLANT PROTEIN 23"/>
    <property type="match status" value="1"/>
</dbReference>
<dbReference type="EMBL" id="CM026422">
    <property type="protein sequence ID" value="KAG0586074.1"/>
    <property type="molecule type" value="Genomic_DNA"/>
</dbReference>
<dbReference type="Gene3D" id="3.30.70.100">
    <property type="match status" value="1"/>
</dbReference>
<evidence type="ECO:0000256" key="2">
    <source>
        <dbReference type="SAM" id="MobiDB-lite"/>
    </source>
</evidence>
<dbReference type="PROSITE" id="PS50846">
    <property type="entry name" value="HMA_2"/>
    <property type="match status" value="1"/>
</dbReference>
<organism evidence="4 5">
    <name type="scientific">Ceratodon purpureus</name>
    <name type="common">Fire moss</name>
    <name type="synonym">Dicranum purpureum</name>
    <dbReference type="NCBI Taxonomy" id="3225"/>
    <lineage>
        <taxon>Eukaryota</taxon>
        <taxon>Viridiplantae</taxon>
        <taxon>Streptophyta</taxon>
        <taxon>Embryophyta</taxon>
        <taxon>Bryophyta</taxon>
        <taxon>Bryophytina</taxon>
        <taxon>Bryopsida</taxon>
        <taxon>Dicranidae</taxon>
        <taxon>Pseudoditrichales</taxon>
        <taxon>Ditrichaceae</taxon>
        <taxon>Ceratodon</taxon>
    </lineage>
</organism>
<reference evidence="4" key="1">
    <citation type="submission" date="2020-06" db="EMBL/GenBank/DDBJ databases">
        <title>WGS assembly of Ceratodon purpureus strain R40.</title>
        <authorList>
            <person name="Carey S.B."/>
            <person name="Jenkins J."/>
            <person name="Shu S."/>
            <person name="Lovell J.T."/>
            <person name="Sreedasyam A."/>
            <person name="Maumus F."/>
            <person name="Tiley G.P."/>
            <person name="Fernandez-Pozo N."/>
            <person name="Barry K."/>
            <person name="Chen C."/>
            <person name="Wang M."/>
            <person name="Lipzen A."/>
            <person name="Daum C."/>
            <person name="Saski C.A."/>
            <person name="Payton A.C."/>
            <person name="Mcbreen J.C."/>
            <person name="Conrad R.E."/>
            <person name="Kollar L.M."/>
            <person name="Olsson S."/>
            <person name="Huttunen S."/>
            <person name="Landis J.B."/>
            <person name="Wickett N.J."/>
            <person name="Johnson M.G."/>
            <person name="Rensing S.A."/>
            <person name="Grimwood J."/>
            <person name="Schmutz J."/>
            <person name="Mcdaniel S.F."/>
        </authorList>
    </citation>
    <scope>NUCLEOTIDE SEQUENCE</scope>
    <source>
        <strain evidence="4">R40</strain>
    </source>
</reference>
<dbReference type="GO" id="GO:0046872">
    <property type="term" value="F:metal ion binding"/>
    <property type="evidence" value="ECO:0007669"/>
    <property type="project" value="UniProtKB-KW"/>
</dbReference>
<dbReference type="InterPro" id="IPR036163">
    <property type="entry name" value="HMA_dom_sf"/>
</dbReference>
<evidence type="ECO:0000256" key="1">
    <source>
        <dbReference type="ARBA" id="ARBA00022723"/>
    </source>
</evidence>
<gene>
    <name evidence="4" type="ORF">KC19_2G061800</name>
</gene>
<proteinExistence type="predicted"/>
<dbReference type="CDD" id="cd00371">
    <property type="entry name" value="HMA"/>
    <property type="match status" value="1"/>
</dbReference>
<keyword evidence="5" id="KW-1185">Reference proteome</keyword>
<feature type="compositionally biased region" description="Basic and acidic residues" evidence="2">
    <location>
        <begin position="31"/>
        <end position="48"/>
    </location>
</feature>
<dbReference type="Proteomes" id="UP000822688">
    <property type="component" value="Chromosome 2"/>
</dbReference>
<feature type="domain" description="HMA" evidence="3">
    <location>
        <begin position="85"/>
        <end position="152"/>
    </location>
</feature>
<feature type="region of interest" description="Disordered" evidence="2">
    <location>
        <begin position="25"/>
        <end position="81"/>
    </location>
</feature>
<dbReference type="InterPro" id="IPR006121">
    <property type="entry name" value="HMA_dom"/>
</dbReference>
<protein>
    <recommendedName>
        <fullName evidence="3">HMA domain-containing protein</fullName>
    </recommendedName>
</protein>
<evidence type="ECO:0000313" key="4">
    <source>
        <dbReference type="EMBL" id="KAG0586074.1"/>
    </source>
</evidence>
<comment type="caution">
    <text evidence="4">The sequence shown here is derived from an EMBL/GenBank/DDBJ whole genome shotgun (WGS) entry which is preliminary data.</text>
</comment>
<accession>A0A8T0IQQ3</accession>
<dbReference type="PANTHER" id="PTHR22814">
    <property type="entry name" value="COPPER TRANSPORT PROTEIN ATOX1-RELATED"/>
    <property type="match status" value="1"/>
</dbReference>
<evidence type="ECO:0000313" key="5">
    <source>
        <dbReference type="Proteomes" id="UP000822688"/>
    </source>
</evidence>
<sequence length="156" mass="17907">MAGQHFSDPRVFYDITADQKYASLDDLFNPGKKDPKYIESEYRVKEGKQGGGGGNHANQKKKKNENEDDENYDQQKKKVEEKSKIQTVELNVNLCCDSCVWQVKEALDDVEGVEKVDCDQTKKKVWVKGTVKQEVVLKKVRKIKKDAELVVKKKQN</sequence>
<dbReference type="AlphaFoldDB" id="A0A8T0IQQ3"/>
<evidence type="ECO:0000259" key="3">
    <source>
        <dbReference type="PROSITE" id="PS50846"/>
    </source>
</evidence>
<keyword evidence="1" id="KW-0479">Metal-binding</keyword>
<name>A0A8T0IQQ3_CERPU</name>
<dbReference type="SUPFAM" id="SSF55008">
    <property type="entry name" value="HMA, heavy metal-associated domain"/>
    <property type="match status" value="1"/>
</dbReference>